<reference evidence="2" key="1">
    <citation type="submission" date="2020-01" db="EMBL/GenBank/DDBJ databases">
        <authorList>
            <person name="Meier V. D."/>
            <person name="Meier V D."/>
        </authorList>
    </citation>
    <scope>NUCLEOTIDE SEQUENCE</scope>
    <source>
        <strain evidence="2">HLG_WM_MAG_01</strain>
    </source>
</reference>
<accession>A0A6S6U808</accession>
<evidence type="ECO:0000313" key="2">
    <source>
        <dbReference type="EMBL" id="CAA6826387.1"/>
    </source>
</evidence>
<organism evidence="2">
    <name type="scientific">uncultured Sulfurovum sp</name>
    <dbReference type="NCBI Taxonomy" id="269237"/>
    <lineage>
        <taxon>Bacteria</taxon>
        <taxon>Pseudomonadati</taxon>
        <taxon>Campylobacterota</taxon>
        <taxon>Epsilonproteobacteria</taxon>
        <taxon>Campylobacterales</taxon>
        <taxon>Sulfurovaceae</taxon>
        <taxon>Sulfurovum</taxon>
        <taxon>environmental samples</taxon>
    </lineage>
</organism>
<sequence>MKTYSLYLTEDAQIDIYNSEKFYENKSPNLGTYFYDSIISDLDALKHYAGIHAIHFGLYRMVTKRFPYVIYYNIEDNTVIVHAILHTRMDISSHTKKINKKSK</sequence>
<dbReference type="AlphaFoldDB" id="A0A6S6U808"/>
<dbReference type="InterPro" id="IPR035093">
    <property type="entry name" value="RelE/ParE_toxin_dom_sf"/>
</dbReference>
<dbReference type="Pfam" id="PF05016">
    <property type="entry name" value="ParE_toxin"/>
    <property type="match status" value="1"/>
</dbReference>
<protein>
    <recommendedName>
        <fullName evidence="3">Type II toxin-antitoxin system RelE/ParE family toxin</fullName>
    </recommendedName>
</protein>
<dbReference type="Gene3D" id="3.30.2310.20">
    <property type="entry name" value="RelE-like"/>
    <property type="match status" value="1"/>
</dbReference>
<dbReference type="EMBL" id="CACVAS010000147">
    <property type="protein sequence ID" value="CAA6826387.1"/>
    <property type="molecule type" value="Genomic_DNA"/>
</dbReference>
<evidence type="ECO:0008006" key="3">
    <source>
        <dbReference type="Google" id="ProtNLM"/>
    </source>
</evidence>
<name>A0A6S6U808_9BACT</name>
<gene>
    <name evidence="2" type="ORF">HELGO_WM1573</name>
</gene>
<dbReference type="InterPro" id="IPR007712">
    <property type="entry name" value="RelE/ParE_toxin"/>
</dbReference>
<evidence type="ECO:0000256" key="1">
    <source>
        <dbReference type="ARBA" id="ARBA00022649"/>
    </source>
</evidence>
<proteinExistence type="predicted"/>
<keyword evidence="1" id="KW-1277">Toxin-antitoxin system</keyword>